<name>L7F5Y5_STRT8</name>
<proteinExistence type="predicted"/>
<gene>
    <name evidence="1" type="ORF">STRTUCAR8_01843</name>
</gene>
<reference evidence="1 2" key="1">
    <citation type="journal article" date="2011" name="Plasmid">
        <title>Streptomyces turgidiscabies Car8 contains a modular pathogenicity island that shares virulence genes with other actinobacterial plant pathogens.</title>
        <authorList>
            <person name="Huguet-Tapia J.C."/>
            <person name="Badger J.H."/>
            <person name="Loria R."/>
            <person name="Pettis G.S."/>
        </authorList>
    </citation>
    <scope>NUCLEOTIDE SEQUENCE [LARGE SCALE GENOMIC DNA]</scope>
    <source>
        <strain evidence="1 2">Car8</strain>
    </source>
</reference>
<dbReference type="RefSeq" id="WP_006378983.1">
    <property type="nucleotide sequence ID" value="NZ_AEJB01000361.1"/>
</dbReference>
<dbReference type="EMBL" id="AEJB01000361">
    <property type="protein sequence ID" value="ELP66050.1"/>
    <property type="molecule type" value="Genomic_DNA"/>
</dbReference>
<dbReference type="PATRIC" id="fig|698760.3.peg.5379"/>
<protein>
    <submittedName>
        <fullName evidence="1">Uncharacterized protein</fullName>
    </submittedName>
</protein>
<comment type="caution">
    <text evidence="1">The sequence shown here is derived from an EMBL/GenBank/DDBJ whole genome shotgun (WGS) entry which is preliminary data.</text>
</comment>
<evidence type="ECO:0000313" key="1">
    <source>
        <dbReference type="EMBL" id="ELP66050.1"/>
    </source>
</evidence>
<evidence type="ECO:0000313" key="2">
    <source>
        <dbReference type="Proteomes" id="UP000010931"/>
    </source>
</evidence>
<dbReference type="STRING" id="85558.T45_09156"/>
<dbReference type="AlphaFoldDB" id="L7F5Y5"/>
<keyword evidence="2" id="KW-1185">Reference proteome</keyword>
<dbReference type="Proteomes" id="UP000010931">
    <property type="component" value="Unassembled WGS sequence"/>
</dbReference>
<sequence>MPLGPSLTADIHETIIVLPGGGIHAQGLRQDGHPDQAEALIERVRGPLRAAAQRHGRPILLSIGHPYGHIDQQQIAADGTVHLGQDPPANTQPVDPIWNQGIPEDTGLLETPRAAQRAGHWRAAQQAAHRATQHLIARHGHDHPYAAMGTELQAYFAVMAQDRAAAASLYTEAAVAIHRLGGPPEQSRRTLVNAIAAWLHSDRDTSPGGAGFAAAHALIRITPYDHTTLAALLHRLTRDRA</sequence>
<dbReference type="GeneID" id="97407239"/>
<accession>L7F5Y5</accession>
<organism evidence="1 2">
    <name type="scientific">Streptomyces turgidiscabies (strain Car8)</name>
    <dbReference type="NCBI Taxonomy" id="698760"/>
    <lineage>
        <taxon>Bacteria</taxon>
        <taxon>Bacillati</taxon>
        <taxon>Actinomycetota</taxon>
        <taxon>Actinomycetes</taxon>
        <taxon>Kitasatosporales</taxon>
        <taxon>Streptomycetaceae</taxon>
        <taxon>Streptomyces</taxon>
    </lineage>
</organism>